<comment type="caution">
    <text evidence="2">The sequence shown here is derived from an EMBL/GenBank/DDBJ whole genome shotgun (WGS) entry which is preliminary data.</text>
</comment>
<sequence length="216" mass="23891">MYRAPSAISGIITGGKDSGDKPVQKKPNVVRRKISRMLGHSSSSSSLVDELCAKLAEKSGHWALVILEPETSPPVTPADSKPMHRSRPPVKANDPRIQRVFEISRKERSGGGKSGITEKNRKGTDKDKDKSIGKVPSTPRPPTPSDSDQEDRHEEDMDCPEENEKGKHLKMQVSLKPRPDFAELQFEHLGGPIWEILTGIEARTKFSNSELKHEGT</sequence>
<protein>
    <submittedName>
        <fullName evidence="2">Uncharacterized protein</fullName>
    </submittedName>
</protein>
<reference evidence="2 3" key="1">
    <citation type="submission" date="2024-02" db="EMBL/GenBank/DDBJ databases">
        <title>Discinaceae phylogenomics.</title>
        <authorList>
            <person name="Dirks A.C."/>
            <person name="James T.Y."/>
        </authorList>
    </citation>
    <scope>NUCLEOTIDE SEQUENCE [LARGE SCALE GENOMIC DNA]</scope>
    <source>
        <strain evidence="2 3">ACD0624</strain>
    </source>
</reference>
<evidence type="ECO:0000256" key="1">
    <source>
        <dbReference type="SAM" id="MobiDB-lite"/>
    </source>
</evidence>
<dbReference type="EMBL" id="JBBBZM010000113">
    <property type="protein sequence ID" value="KAL0633802.1"/>
    <property type="molecule type" value="Genomic_DNA"/>
</dbReference>
<accession>A0ABR3GCV4</accession>
<organism evidence="2 3">
    <name type="scientific">Discina gigas</name>
    <dbReference type="NCBI Taxonomy" id="1032678"/>
    <lineage>
        <taxon>Eukaryota</taxon>
        <taxon>Fungi</taxon>
        <taxon>Dikarya</taxon>
        <taxon>Ascomycota</taxon>
        <taxon>Pezizomycotina</taxon>
        <taxon>Pezizomycetes</taxon>
        <taxon>Pezizales</taxon>
        <taxon>Discinaceae</taxon>
        <taxon>Discina</taxon>
    </lineage>
</organism>
<feature type="compositionally biased region" description="Basic and acidic residues" evidence="1">
    <location>
        <begin position="93"/>
        <end position="132"/>
    </location>
</feature>
<dbReference type="Proteomes" id="UP001447188">
    <property type="component" value="Unassembled WGS sequence"/>
</dbReference>
<feature type="region of interest" description="Disordered" evidence="1">
    <location>
        <begin position="65"/>
        <end position="171"/>
    </location>
</feature>
<gene>
    <name evidence="2" type="ORF">Q9L58_007285</name>
</gene>
<keyword evidence="3" id="KW-1185">Reference proteome</keyword>
<feature type="region of interest" description="Disordered" evidence="1">
    <location>
        <begin position="1"/>
        <end position="29"/>
    </location>
</feature>
<proteinExistence type="predicted"/>
<name>A0ABR3GCV4_9PEZI</name>
<evidence type="ECO:0000313" key="3">
    <source>
        <dbReference type="Proteomes" id="UP001447188"/>
    </source>
</evidence>
<evidence type="ECO:0000313" key="2">
    <source>
        <dbReference type="EMBL" id="KAL0633802.1"/>
    </source>
</evidence>